<organism evidence="2 3">
    <name type="scientific">Anaerosalibacter bizertensis</name>
    <dbReference type="NCBI Taxonomy" id="932217"/>
    <lineage>
        <taxon>Bacteria</taxon>
        <taxon>Bacillati</taxon>
        <taxon>Bacillota</taxon>
        <taxon>Tissierellia</taxon>
        <taxon>Tissierellales</taxon>
        <taxon>Sporanaerobacteraceae</taxon>
        <taxon>Anaerosalibacter</taxon>
    </lineage>
</organism>
<evidence type="ECO:0000313" key="2">
    <source>
        <dbReference type="EMBL" id="MSS43663.1"/>
    </source>
</evidence>
<dbReference type="InterPro" id="IPR010982">
    <property type="entry name" value="Lambda_DNA-bd_dom_sf"/>
</dbReference>
<dbReference type="SMART" id="SM00530">
    <property type="entry name" value="HTH_XRE"/>
    <property type="match status" value="1"/>
</dbReference>
<dbReference type="InterPro" id="IPR001387">
    <property type="entry name" value="Cro/C1-type_HTH"/>
</dbReference>
<gene>
    <name evidence="2" type="ORF">FYJ27_07980</name>
</gene>
<dbReference type="EMBL" id="VULR01000009">
    <property type="protein sequence ID" value="MSS43663.1"/>
    <property type="molecule type" value="Genomic_DNA"/>
</dbReference>
<reference evidence="2 3" key="1">
    <citation type="submission" date="2019-08" db="EMBL/GenBank/DDBJ databases">
        <title>In-depth cultivation of the pig gut microbiome towards novel bacterial diversity and tailored functional studies.</title>
        <authorList>
            <person name="Wylensek D."/>
            <person name="Hitch T.C.A."/>
            <person name="Clavel T."/>
        </authorList>
    </citation>
    <scope>NUCLEOTIDE SEQUENCE [LARGE SCALE GENOMIC DNA]</scope>
    <source>
        <strain evidence="2 3">Med78-601-WT-4W-RMD-3</strain>
    </source>
</reference>
<dbReference type="AlphaFoldDB" id="A0A844FHV7"/>
<dbReference type="CDD" id="cd00093">
    <property type="entry name" value="HTH_XRE"/>
    <property type="match status" value="1"/>
</dbReference>
<dbReference type="OrthoDB" id="9808239at2"/>
<evidence type="ECO:0000313" key="3">
    <source>
        <dbReference type="Proteomes" id="UP000462760"/>
    </source>
</evidence>
<dbReference type="Gene3D" id="1.10.260.40">
    <property type="entry name" value="lambda repressor-like DNA-binding domains"/>
    <property type="match status" value="1"/>
</dbReference>
<name>A0A844FHV7_9FIRM</name>
<dbReference type="Proteomes" id="UP000462760">
    <property type="component" value="Unassembled WGS sequence"/>
</dbReference>
<protein>
    <submittedName>
        <fullName evidence="2">Helix-turn-helix transcriptional regulator</fullName>
    </submittedName>
</protein>
<feature type="domain" description="HTH cro/C1-type" evidence="1">
    <location>
        <begin position="5"/>
        <end position="60"/>
    </location>
</feature>
<dbReference type="Pfam" id="PF01381">
    <property type="entry name" value="HTH_3"/>
    <property type="match status" value="1"/>
</dbReference>
<dbReference type="SUPFAM" id="SSF47413">
    <property type="entry name" value="lambda repressor-like DNA-binding domains"/>
    <property type="match status" value="1"/>
</dbReference>
<dbReference type="PROSITE" id="PS50943">
    <property type="entry name" value="HTH_CROC1"/>
    <property type="match status" value="1"/>
</dbReference>
<dbReference type="RefSeq" id="WP_154484338.1">
    <property type="nucleotide sequence ID" value="NZ_VULR01000009.1"/>
</dbReference>
<sequence>MNTLLIEFRKSLGLTTEEMAKRVGVSTSFYEKIEYGDRNPSFNFITAFKKTFPMIDVDRIFFNHNEHKTCSE</sequence>
<evidence type="ECO:0000259" key="1">
    <source>
        <dbReference type="PROSITE" id="PS50943"/>
    </source>
</evidence>
<dbReference type="GO" id="GO:0003677">
    <property type="term" value="F:DNA binding"/>
    <property type="evidence" value="ECO:0007669"/>
    <property type="project" value="InterPro"/>
</dbReference>
<accession>A0A844FHV7</accession>
<proteinExistence type="predicted"/>
<comment type="caution">
    <text evidence="2">The sequence shown here is derived from an EMBL/GenBank/DDBJ whole genome shotgun (WGS) entry which is preliminary data.</text>
</comment>